<dbReference type="Proteomes" id="UP000307164">
    <property type="component" value="Unassembled WGS sequence"/>
</dbReference>
<organism evidence="1 4">
    <name type="scientific">Pseudoalteromonas aurantia</name>
    <dbReference type="NCBI Taxonomy" id="43654"/>
    <lineage>
        <taxon>Bacteria</taxon>
        <taxon>Pseudomonadati</taxon>
        <taxon>Pseudomonadota</taxon>
        <taxon>Gammaproteobacteria</taxon>
        <taxon>Alteromonadales</taxon>
        <taxon>Pseudoalteromonadaceae</taxon>
        <taxon>Pseudoalteromonas</taxon>
    </lineage>
</organism>
<dbReference type="Proteomes" id="UP000307217">
    <property type="component" value="Unassembled WGS sequence"/>
</dbReference>
<dbReference type="EMBL" id="PNBX01000030">
    <property type="protein sequence ID" value="TMO68712.1"/>
    <property type="molecule type" value="Genomic_DNA"/>
</dbReference>
<dbReference type="GO" id="GO:0016740">
    <property type="term" value="F:transferase activity"/>
    <property type="evidence" value="ECO:0007669"/>
    <property type="project" value="UniProtKB-KW"/>
</dbReference>
<dbReference type="EMBL" id="PNBW01000005">
    <property type="protein sequence ID" value="TMO78963.1"/>
    <property type="molecule type" value="Genomic_DNA"/>
</dbReference>
<dbReference type="PANTHER" id="PTHR47017:SF1">
    <property type="entry name" value="ACYL-COA"/>
    <property type="match status" value="1"/>
</dbReference>
<reference evidence="1" key="3">
    <citation type="submission" date="2019-09" db="EMBL/GenBank/DDBJ databases">
        <title>Co-occurence of chitin degradation, pigmentation and bioactivity in marine Pseudoalteromonas.</title>
        <authorList>
            <person name="Sonnenschein E.C."/>
            <person name="Bech P.K."/>
        </authorList>
    </citation>
    <scope>NUCLEOTIDE SEQUENCE</scope>
    <source>
        <strain evidence="1">S3790</strain>
    </source>
</reference>
<keyword evidence="3" id="KW-1185">Reference proteome</keyword>
<accession>A0A5S3V9X2</accession>
<sequence length="373" mass="43555">MLSYQFISQISIIGRTQWNILAQQNLFCQYEWLVALENSHCASAHTGWQPHHLAVYQQDTLIAILPGYIKSHSYGEYVFDWSWAEAYEAHSLTYYPKWLSGVPFTPITGKRILTKTLTTELSAYIQHVLQQEMLNKQWSSTHINFLTQAEHFNDTMMIRHAVQFHWQNKGFQCFDDFLATMTARKRKMIKKERSQVAATSLNIIWLSGDEITTEHMQGFFSCYQQTYLKRSGHHGYLNWAFFDEIQRTMQKSIHLCIAYDTETLVAASLYLSDGDTLYGRYWGSLAEYQHLHFELCYYRGIDFAIKNQLLRFDAGAQGEHKLARGFEPKTTYSAHQIADPMFARAITDFIARERIHIAQYALQCKAQLPFKNE</sequence>
<dbReference type="PANTHER" id="PTHR47017">
    <property type="entry name" value="ACYL-COA"/>
    <property type="match status" value="1"/>
</dbReference>
<name>A0A5S3V9X2_9GAMM</name>
<reference evidence="1 4" key="1">
    <citation type="submission" date="2018-01" db="EMBL/GenBank/DDBJ databases">
        <authorList>
            <person name="Paulsen S."/>
            <person name="Gram L.K."/>
        </authorList>
    </citation>
    <scope>NUCLEOTIDE SEQUENCE [LARGE SCALE GENOMIC DNA]</scope>
    <source>
        <strain evidence="1 4">S3790</strain>
        <strain evidence="2">S3895</strain>
    </source>
</reference>
<evidence type="ECO:0000313" key="4">
    <source>
        <dbReference type="Proteomes" id="UP000307217"/>
    </source>
</evidence>
<dbReference type="Pfam" id="PF04339">
    <property type="entry name" value="FemAB_like"/>
    <property type="match status" value="1"/>
</dbReference>
<dbReference type="Gene3D" id="3.40.630.30">
    <property type="match status" value="1"/>
</dbReference>
<comment type="caution">
    <text evidence="1">The sequence shown here is derived from an EMBL/GenBank/DDBJ whole genome shotgun (WGS) entry which is preliminary data.</text>
</comment>
<proteinExistence type="predicted"/>
<protein>
    <submittedName>
        <fullName evidence="1">N-acetyltransferase</fullName>
    </submittedName>
</protein>
<dbReference type="InterPro" id="IPR016181">
    <property type="entry name" value="Acyl_CoA_acyltransferase"/>
</dbReference>
<reference evidence="3 4" key="2">
    <citation type="submission" date="2019-06" db="EMBL/GenBank/DDBJ databases">
        <title>Co-occurence of chitin degradation, pigmentation and bioactivity in marine Pseudoalteromonas.</title>
        <authorList>
            <person name="Sonnenschein E.C."/>
            <person name="Bech P.K."/>
        </authorList>
    </citation>
    <scope>NUCLEOTIDE SEQUENCE [LARGE SCALE GENOMIC DNA]</scope>
    <source>
        <strain evidence="4">S3790</strain>
        <strain evidence="2 3">S3895</strain>
    </source>
</reference>
<keyword evidence="1" id="KW-0808">Transferase</keyword>
<dbReference type="OrthoDB" id="9776898at2"/>
<gene>
    <name evidence="1" type="ORF">CWC19_08050</name>
    <name evidence="2" type="ORF">CWC20_00730</name>
</gene>
<evidence type="ECO:0000313" key="3">
    <source>
        <dbReference type="Proteomes" id="UP000307164"/>
    </source>
</evidence>
<dbReference type="SUPFAM" id="SSF55729">
    <property type="entry name" value="Acyl-CoA N-acyltransferases (Nat)"/>
    <property type="match status" value="1"/>
</dbReference>
<dbReference type="InterPro" id="IPR007434">
    <property type="entry name" value="FemAB-like"/>
</dbReference>
<dbReference type="AlphaFoldDB" id="A0A5S3V9X2"/>
<evidence type="ECO:0000313" key="1">
    <source>
        <dbReference type="EMBL" id="TMO68712.1"/>
    </source>
</evidence>
<evidence type="ECO:0000313" key="2">
    <source>
        <dbReference type="EMBL" id="TMO78963.1"/>
    </source>
</evidence>